<keyword evidence="3" id="KW-1185">Reference proteome</keyword>
<comment type="caution">
    <text evidence="2">The sequence shown here is derived from an EMBL/GenBank/DDBJ whole genome shotgun (WGS) entry which is preliminary data.</text>
</comment>
<feature type="signal peptide" evidence="1">
    <location>
        <begin position="1"/>
        <end position="19"/>
    </location>
</feature>
<dbReference type="AlphaFoldDB" id="A0A158CK03"/>
<evidence type="ECO:0000313" key="2">
    <source>
        <dbReference type="EMBL" id="SAK82611.1"/>
    </source>
</evidence>
<accession>A0A158CK03</accession>
<keyword evidence="1" id="KW-0732">Signal</keyword>
<gene>
    <name evidence="2" type="ORF">AWB75_05274</name>
</gene>
<evidence type="ECO:0000313" key="3">
    <source>
        <dbReference type="Proteomes" id="UP000054870"/>
    </source>
</evidence>
<reference evidence="2" key="1">
    <citation type="submission" date="2016-01" db="EMBL/GenBank/DDBJ databases">
        <authorList>
            <person name="Peeters C."/>
        </authorList>
    </citation>
    <scope>NUCLEOTIDE SEQUENCE [LARGE SCALE GENOMIC DNA]</scope>
    <source>
        <strain evidence="2">LMG 29318</strain>
    </source>
</reference>
<dbReference type="RefSeq" id="WP_061127001.1">
    <property type="nucleotide sequence ID" value="NZ_FCOF02000033.1"/>
</dbReference>
<dbReference type="OrthoDB" id="9130074at2"/>
<protein>
    <submittedName>
        <fullName evidence="2">Uncharacterized protein</fullName>
    </submittedName>
</protein>
<proteinExistence type="predicted"/>
<feature type="chain" id="PRO_5007623078" evidence="1">
    <location>
        <begin position="20"/>
        <end position="178"/>
    </location>
</feature>
<organism evidence="2 3">
    <name type="scientific">Caballeronia catudaia</name>
    <dbReference type="NCBI Taxonomy" id="1777136"/>
    <lineage>
        <taxon>Bacteria</taxon>
        <taxon>Pseudomonadati</taxon>
        <taxon>Pseudomonadota</taxon>
        <taxon>Betaproteobacteria</taxon>
        <taxon>Burkholderiales</taxon>
        <taxon>Burkholderiaceae</taxon>
        <taxon>Caballeronia</taxon>
    </lineage>
</organism>
<dbReference type="Proteomes" id="UP000054870">
    <property type="component" value="Unassembled WGS sequence"/>
</dbReference>
<dbReference type="EMBL" id="FCOF02000033">
    <property type="protein sequence ID" value="SAK82611.1"/>
    <property type="molecule type" value="Genomic_DNA"/>
</dbReference>
<evidence type="ECO:0000256" key="1">
    <source>
        <dbReference type="SAM" id="SignalP"/>
    </source>
</evidence>
<name>A0A158CK03_9BURK</name>
<sequence>MKYCLAGALCLLYAVASLADDSAHHAKYRPVRVFDANGHAIGDLTSFRAQNGVAFTAGDATTVVPIERVEDASFHFSATDFQWLATSFGQFTSTDCSGDPIIQSASGPRFATPFRQGSEVTVYFAPAGPAQALTARSGLSTNPPACNRYASPFTVMGYPVAAKLVITRDHPEPLRIGY</sequence>